<dbReference type="HOGENOM" id="CLU_2345964_0_0_6"/>
<keyword evidence="5" id="KW-1185">Reference proteome</keyword>
<evidence type="ECO:0000313" key="3">
    <source>
        <dbReference type="EMBL" id="TYO97716.1"/>
    </source>
</evidence>
<evidence type="ECO:0000313" key="5">
    <source>
        <dbReference type="Proteomes" id="UP000324170"/>
    </source>
</evidence>
<dbReference type="Proteomes" id="UP000324170">
    <property type="component" value="Unassembled WGS sequence"/>
</dbReference>
<name>A0A068QQX3_9GAMM</name>
<sequence>MATVTRSNMFAGLAGWAVFAVQPVQADDQPFIHQTQQQQALEQRLEATLTLLSLFQSGQGSSHQQVAKNDHHGLKLTERPVPEKETVATQSHLRTLL</sequence>
<protein>
    <submittedName>
        <fullName evidence="2">Uncharacterized protein</fullName>
    </submittedName>
</protein>
<feature type="compositionally biased region" description="Basic and acidic residues" evidence="1">
    <location>
        <begin position="68"/>
        <end position="86"/>
    </location>
</feature>
<gene>
    <name evidence="3" type="ORF">LY16_03362</name>
    <name evidence="2" type="ORF">XDD1_1485</name>
</gene>
<proteinExistence type="predicted"/>
<dbReference type="STRING" id="351671.XDD1_1485"/>
<reference evidence="2 4" key="1">
    <citation type="submission" date="2013-07" db="EMBL/GenBank/DDBJ databases">
        <authorList>
            <person name="Genoscope - CEA"/>
        </authorList>
    </citation>
    <scope>NUCLEOTIDE SEQUENCE [LARGE SCALE GENOMIC DNA]</scope>
    <source>
        <strain evidence="2">FRM16</strain>
        <strain evidence="4">FRM16 / DSM 17909</strain>
    </source>
</reference>
<dbReference type="RefSeq" id="WP_045969850.1">
    <property type="nucleotide sequence ID" value="NZ_CAWMED010000001.1"/>
</dbReference>
<evidence type="ECO:0000256" key="1">
    <source>
        <dbReference type="SAM" id="MobiDB-lite"/>
    </source>
</evidence>
<dbReference type="EMBL" id="FO704550">
    <property type="protein sequence ID" value="CDG17184.1"/>
    <property type="molecule type" value="Genomic_DNA"/>
</dbReference>
<reference evidence="3 5" key="2">
    <citation type="submission" date="2019-07" db="EMBL/GenBank/DDBJ databases">
        <title>Genomic Encyclopedia of Type Strains, Phase I: the one thousand microbial genomes (KMG-I) project.</title>
        <authorList>
            <person name="Kyrpides N."/>
        </authorList>
    </citation>
    <scope>NUCLEOTIDE SEQUENCE [LARGE SCALE GENOMIC DNA]</scope>
    <source>
        <strain evidence="3 5">DSM 17909</strain>
    </source>
</reference>
<evidence type="ECO:0000313" key="4">
    <source>
        <dbReference type="Proteomes" id="UP000032721"/>
    </source>
</evidence>
<dbReference type="EMBL" id="VNHN01000086">
    <property type="protein sequence ID" value="TYO97716.1"/>
    <property type="molecule type" value="Genomic_DNA"/>
</dbReference>
<organism evidence="2 4">
    <name type="scientific">Xenorhabdus doucetiae</name>
    <dbReference type="NCBI Taxonomy" id="351671"/>
    <lineage>
        <taxon>Bacteria</taxon>
        <taxon>Pseudomonadati</taxon>
        <taxon>Pseudomonadota</taxon>
        <taxon>Gammaproteobacteria</taxon>
        <taxon>Enterobacterales</taxon>
        <taxon>Morganellaceae</taxon>
        <taxon>Xenorhabdus</taxon>
    </lineage>
</organism>
<dbReference type="Proteomes" id="UP000032721">
    <property type="component" value="Chromosome"/>
</dbReference>
<dbReference type="AlphaFoldDB" id="A0A068QQX3"/>
<dbReference type="KEGG" id="xdo:XDD1_1485"/>
<feature type="region of interest" description="Disordered" evidence="1">
    <location>
        <begin position="61"/>
        <end position="97"/>
    </location>
</feature>
<feature type="compositionally biased region" description="Polar residues" evidence="1">
    <location>
        <begin position="87"/>
        <end position="97"/>
    </location>
</feature>
<accession>A0A068QQX3</accession>
<evidence type="ECO:0000313" key="2">
    <source>
        <dbReference type="EMBL" id="CDG17184.1"/>
    </source>
</evidence>